<feature type="domain" description="PDZ" evidence="6">
    <location>
        <begin position="433"/>
        <end position="507"/>
    </location>
</feature>
<feature type="region of interest" description="Disordered" evidence="5">
    <location>
        <begin position="1043"/>
        <end position="1094"/>
    </location>
</feature>
<dbReference type="CDD" id="cd23059">
    <property type="entry name" value="PDZ3_Par3-like"/>
    <property type="match status" value="1"/>
</dbReference>
<evidence type="ECO:0000256" key="1">
    <source>
        <dbReference type="ARBA" id="ARBA00005358"/>
    </source>
</evidence>
<evidence type="ECO:0000313" key="8">
    <source>
        <dbReference type="RefSeq" id="XP_022242600.1"/>
    </source>
</evidence>
<dbReference type="PROSITE" id="PS50106">
    <property type="entry name" value="PDZ"/>
    <property type="match status" value="3"/>
</dbReference>
<dbReference type="PANTHER" id="PTHR16484">
    <property type="entry name" value="PARTITIONING DEFECTIVE 3 RELATED"/>
    <property type="match status" value="1"/>
</dbReference>
<gene>
    <name evidence="8" type="primary">LOC106460226</name>
</gene>
<evidence type="ECO:0000256" key="4">
    <source>
        <dbReference type="ARBA" id="ARBA00023306"/>
    </source>
</evidence>
<evidence type="ECO:0000259" key="6">
    <source>
        <dbReference type="PROSITE" id="PS50106"/>
    </source>
</evidence>
<feature type="compositionally biased region" description="Polar residues" evidence="5">
    <location>
        <begin position="1339"/>
        <end position="1348"/>
    </location>
</feature>
<accession>A0ABM1SG45</accession>
<sequence>MKVTVNFGNVRVIVPCGNGEILVRKLMDLSVTRYKKAIGKPPDAWITIHNLKLSSDGGILDPDDQLNDVADDREQIIAIYEEQGSLFPPHNEGDGTSASSVGTESPDIFRGSEEVKEPFTENDVEITADYIYNGLTALHVRRGSESALNCLLPISTNLDPSKRWSAAVIIDNDPCGTSKLSSVLPAAEAGQEDLGFTRVSQGTRRMSILGSGSNVLSWEEAADRQLLRIQDTRKEPLGGSGTPSDQSRDRDSESSGVGDYRENPVTLKNVSGPLGIHVIPDYDSNGRNMGLVVHGVEPGGRVDQDGRLHVGDRIIDINGQSLLHVSFRKAQEIFKDALREPELRIRFAKNSLYTGSVQKPKKPPPPVYPKPLVSKERPKDESERADLVEELEKGSNSKVATITSTKNTPLSVPLNQKNISLTSNTRKIGQKILIQLTKGQDGFGFSITTRDNPAGGNCPIYIKNILPKGAAIQDGRLKPGDRLLKVNEEEMTGLSQTEAVDILRKTPLGGTVNLMVSRQEINPTSSSDLPQEMPPDKNEEEFGIYPWKHKEILTFDIPLNDTELAGLGVSVKGKTSTTRDGSVDLGIFVKSVIHGSAASKDGRLHIDDQLIKINGISLLRMKNTEAMEMLRHAIIKKEGLSSATEFITLTIARETFLPAQNSENIVPFLSSFSQDNSTFYGSGDSSIGDTQENSTRLLENEPSAPDNSTSESLEDTVILVPRSRALGSFDAENLDMDIQETKLLGRNPVIDRLTGQDTKANALGNELYFQESLENWGDNQFFALHGEITRQDSLKNDPTFSPTVNIPMSESVIIEGLYGNPVRPKSFYRSSTSNNLYSASAKNTSHTEGSKTADSEEQSTLVDKEVITSQLSLDDERQFTLSRDGLGRQSMSEKRHAQLDAHNTDTFQRNKQAREGRQKQVEPEEQQNSQNQEKHELQEVLFSKKQKNGSFQSPGSHCYLVPSGGDNIKSIESQVQIGPSLGMRKSSSLESLQTLVQELQKEEYSQVRGSGCPTGKATRGCGCNESFRAAVDHSYEGPVTETMETLDEDNESSSSNGQGVHGQVSTTRNIQQTSVSSNPLNGQQNSGKTAKKKGLLKGLGSVFKFVKNKKSQQEQGNKLSRKETEEVEGQSQARQTAQEEQERIQEQYRKLVEKQKQQQTCSNESLASANHIPLQIRQERMLQLRAQHQRQHEERQGHYPKDKEEEVYEKEIMDAIHHQPRQETEVQHGRFKSSGIFKEMERPGSRMGFADPSKYVHYMNYKEIQQHLQKFRQHQLQNLSRKLQITKSSPVDRRDRPISNFFEYDSMQIHQQVGFEQNKESDTNSLPRHSSILGHPKKQSSPSVQTQRYKSHQVPPLQSVDIHSLHRPSVSTGSAKLQCVSDQLSGSALLSSHRKTIQYDQGSGSKV</sequence>
<dbReference type="PANTHER" id="PTHR16484:SF17">
    <property type="entry name" value="BAZOOKA, ISOFORM B"/>
    <property type="match status" value="1"/>
</dbReference>
<keyword evidence="7" id="KW-1185">Reference proteome</keyword>
<name>A0ABM1SG45_LIMPO</name>
<keyword evidence="4" id="KW-0131">Cell cycle</keyword>
<dbReference type="InterPro" id="IPR001478">
    <property type="entry name" value="PDZ"/>
</dbReference>
<keyword evidence="2" id="KW-0132">Cell division</keyword>
<evidence type="ECO:0000256" key="3">
    <source>
        <dbReference type="ARBA" id="ARBA00022737"/>
    </source>
</evidence>
<dbReference type="InterPro" id="IPR052213">
    <property type="entry name" value="PAR3"/>
</dbReference>
<feature type="region of interest" description="Disordered" evidence="5">
    <location>
        <begin position="229"/>
        <end position="268"/>
    </location>
</feature>
<dbReference type="Proteomes" id="UP000694941">
    <property type="component" value="Unplaced"/>
</dbReference>
<dbReference type="InterPro" id="IPR036034">
    <property type="entry name" value="PDZ_sf"/>
</dbReference>
<dbReference type="CDD" id="cd23058">
    <property type="entry name" value="PDZ2_Par3-like"/>
    <property type="match status" value="1"/>
</dbReference>
<proteinExistence type="inferred from homology"/>
<dbReference type="Pfam" id="PF00595">
    <property type="entry name" value="PDZ"/>
    <property type="match status" value="3"/>
</dbReference>
<dbReference type="Pfam" id="PF12053">
    <property type="entry name" value="Par3_HAL_N_term"/>
    <property type="match status" value="1"/>
</dbReference>
<feature type="region of interest" description="Disordered" evidence="5">
    <location>
        <begin position="1315"/>
        <end position="1374"/>
    </location>
</feature>
<feature type="compositionally biased region" description="Polar residues" evidence="5">
    <location>
        <begin position="680"/>
        <end position="697"/>
    </location>
</feature>
<dbReference type="InterPro" id="IPR021922">
    <property type="entry name" value="Par3/HAL_N"/>
</dbReference>
<keyword evidence="3" id="KW-0677">Repeat</keyword>
<reference evidence="8" key="1">
    <citation type="submission" date="2025-08" db="UniProtKB">
        <authorList>
            <consortium name="RefSeq"/>
        </authorList>
    </citation>
    <scope>IDENTIFICATION</scope>
    <source>
        <tissue evidence="8">Muscle</tissue>
    </source>
</reference>
<evidence type="ECO:0000256" key="2">
    <source>
        <dbReference type="ARBA" id="ARBA00022618"/>
    </source>
</evidence>
<feature type="domain" description="PDZ" evidence="6">
    <location>
        <begin position="264"/>
        <end position="349"/>
    </location>
</feature>
<protein>
    <submittedName>
        <fullName evidence="8">Partitioning defective 3 homolog isoform X2</fullName>
    </submittedName>
</protein>
<comment type="similarity">
    <text evidence="1">Belongs to the PAR3 family.</text>
</comment>
<feature type="region of interest" description="Disordered" evidence="5">
    <location>
        <begin position="837"/>
        <end position="862"/>
    </location>
</feature>
<feature type="region of interest" description="Disordered" evidence="5">
    <location>
        <begin position="355"/>
        <end position="385"/>
    </location>
</feature>
<evidence type="ECO:0000256" key="5">
    <source>
        <dbReference type="SAM" id="MobiDB-lite"/>
    </source>
</evidence>
<feature type="compositionally biased region" description="Basic and acidic residues" evidence="5">
    <location>
        <begin position="891"/>
        <end position="903"/>
    </location>
</feature>
<dbReference type="SMART" id="SM00228">
    <property type="entry name" value="PDZ"/>
    <property type="match status" value="3"/>
</dbReference>
<evidence type="ECO:0000313" key="7">
    <source>
        <dbReference type="Proteomes" id="UP000694941"/>
    </source>
</evidence>
<dbReference type="Gene3D" id="2.30.42.10">
    <property type="match status" value="3"/>
</dbReference>
<feature type="region of interest" description="Disordered" evidence="5">
    <location>
        <begin position="879"/>
        <end position="934"/>
    </location>
</feature>
<feature type="compositionally biased region" description="Polar residues" evidence="5">
    <location>
        <begin position="1052"/>
        <end position="1088"/>
    </location>
</feature>
<feature type="compositionally biased region" description="Basic and acidic residues" evidence="5">
    <location>
        <begin position="373"/>
        <end position="385"/>
    </location>
</feature>
<dbReference type="Gene3D" id="3.10.20.90">
    <property type="entry name" value="Phosphatidylinositol 3-kinase Catalytic Subunit, Chain A, domain 1"/>
    <property type="match status" value="1"/>
</dbReference>
<feature type="region of interest" description="Disordered" evidence="5">
    <location>
        <begin position="85"/>
        <end position="112"/>
    </location>
</feature>
<feature type="region of interest" description="Disordered" evidence="5">
    <location>
        <begin position="680"/>
        <end position="713"/>
    </location>
</feature>
<feature type="compositionally biased region" description="Basic and acidic residues" evidence="5">
    <location>
        <begin position="912"/>
        <end position="922"/>
    </location>
</feature>
<feature type="compositionally biased region" description="Polar residues" evidence="5">
    <location>
        <begin position="837"/>
        <end position="847"/>
    </location>
</feature>
<dbReference type="GeneID" id="106460226"/>
<organism evidence="7 8">
    <name type="scientific">Limulus polyphemus</name>
    <name type="common">Atlantic horseshoe crab</name>
    <dbReference type="NCBI Taxonomy" id="6850"/>
    <lineage>
        <taxon>Eukaryota</taxon>
        <taxon>Metazoa</taxon>
        <taxon>Ecdysozoa</taxon>
        <taxon>Arthropoda</taxon>
        <taxon>Chelicerata</taxon>
        <taxon>Merostomata</taxon>
        <taxon>Xiphosura</taxon>
        <taxon>Limulidae</taxon>
        <taxon>Limulus</taxon>
    </lineage>
</organism>
<feature type="compositionally biased region" description="Polar residues" evidence="5">
    <location>
        <begin position="94"/>
        <end position="103"/>
    </location>
</feature>
<feature type="region of interest" description="Disordered" evidence="5">
    <location>
        <begin position="1107"/>
        <end position="1142"/>
    </location>
</feature>
<feature type="domain" description="PDZ" evidence="6">
    <location>
        <begin position="556"/>
        <end position="633"/>
    </location>
</feature>
<dbReference type="SUPFAM" id="SSF50156">
    <property type="entry name" value="PDZ domain-like"/>
    <property type="match status" value="3"/>
</dbReference>
<dbReference type="RefSeq" id="XP_022242600.1">
    <property type="nucleotide sequence ID" value="XM_022386892.1"/>
</dbReference>